<protein>
    <submittedName>
        <fullName evidence="1">Uncharacterized protein</fullName>
    </submittedName>
</protein>
<name>A0ACB6Z9J9_THEGA</name>
<reference evidence="1" key="2">
    <citation type="journal article" date="2020" name="Nat. Commun.">
        <title>Large-scale genome sequencing of mycorrhizal fungi provides insights into the early evolution of symbiotic traits.</title>
        <authorList>
            <person name="Miyauchi S."/>
            <person name="Kiss E."/>
            <person name="Kuo A."/>
            <person name="Drula E."/>
            <person name="Kohler A."/>
            <person name="Sanchez-Garcia M."/>
            <person name="Morin E."/>
            <person name="Andreopoulos B."/>
            <person name="Barry K.W."/>
            <person name="Bonito G."/>
            <person name="Buee M."/>
            <person name="Carver A."/>
            <person name="Chen C."/>
            <person name="Cichocki N."/>
            <person name="Clum A."/>
            <person name="Culley D."/>
            <person name="Crous P.W."/>
            <person name="Fauchery L."/>
            <person name="Girlanda M."/>
            <person name="Hayes R.D."/>
            <person name="Keri Z."/>
            <person name="LaButti K."/>
            <person name="Lipzen A."/>
            <person name="Lombard V."/>
            <person name="Magnuson J."/>
            <person name="Maillard F."/>
            <person name="Murat C."/>
            <person name="Nolan M."/>
            <person name="Ohm R.A."/>
            <person name="Pangilinan J."/>
            <person name="Pereira M.F."/>
            <person name="Perotto S."/>
            <person name="Peter M."/>
            <person name="Pfister S."/>
            <person name="Riley R."/>
            <person name="Sitrit Y."/>
            <person name="Stielow J.B."/>
            <person name="Szollosi G."/>
            <person name="Zifcakova L."/>
            <person name="Stursova M."/>
            <person name="Spatafora J.W."/>
            <person name="Tedersoo L."/>
            <person name="Vaario L.M."/>
            <person name="Yamada A."/>
            <person name="Yan M."/>
            <person name="Wang P."/>
            <person name="Xu J."/>
            <person name="Bruns T."/>
            <person name="Baldrian P."/>
            <person name="Vilgalys R."/>
            <person name="Dunand C."/>
            <person name="Henrissat B."/>
            <person name="Grigoriev I.V."/>
            <person name="Hibbett D."/>
            <person name="Nagy L.G."/>
            <person name="Martin F.M."/>
        </authorList>
    </citation>
    <scope>NUCLEOTIDE SEQUENCE</scope>
    <source>
        <strain evidence="1">P2</strain>
    </source>
</reference>
<sequence>MLPLVDHERTSVQTQQPYLLISSKTQTTPNAPPDVAAPPERLRAHGSGNSIIAKRKRVTEIDDDDDDDEIGRRDYM</sequence>
<evidence type="ECO:0000313" key="2">
    <source>
        <dbReference type="Proteomes" id="UP000886501"/>
    </source>
</evidence>
<gene>
    <name evidence="1" type="ORF">BDM02DRAFT_3189392</name>
</gene>
<reference evidence="1" key="1">
    <citation type="submission" date="2019-10" db="EMBL/GenBank/DDBJ databases">
        <authorList>
            <consortium name="DOE Joint Genome Institute"/>
            <person name="Kuo A."/>
            <person name="Miyauchi S."/>
            <person name="Kiss E."/>
            <person name="Drula E."/>
            <person name="Kohler A."/>
            <person name="Sanchez-Garcia M."/>
            <person name="Andreopoulos B."/>
            <person name="Barry K.W."/>
            <person name="Bonito G."/>
            <person name="Buee M."/>
            <person name="Carver A."/>
            <person name="Chen C."/>
            <person name="Cichocki N."/>
            <person name="Clum A."/>
            <person name="Culley D."/>
            <person name="Crous P.W."/>
            <person name="Fauchery L."/>
            <person name="Girlanda M."/>
            <person name="Hayes R."/>
            <person name="Keri Z."/>
            <person name="Labutti K."/>
            <person name="Lipzen A."/>
            <person name="Lombard V."/>
            <person name="Magnuson J."/>
            <person name="Maillard F."/>
            <person name="Morin E."/>
            <person name="Murat C."/>
            <person name="Nolan M."/>
            <person name="Ohm R."/>
            <person name="Pangilinan J."/>
            <person name="Pereira M."/>
            <person name="Perotto S."/>
            <person name="Peter M."/>
            <person name="Riley R."/>
            <person name="Sitrit Y."/>
            <person name="Stielow B."/>
            <person name="Szollosi G."/>
            <person name="Zifcakova L."/>
            <person name="Stursova M."/>
            <person name="Spatafora J.W."/>
            <person name="Tedersoo L."/>
            <person name="Vaario L.-M."/>
            <person name="Yamada A."/>
            <person name="Yan M."/>
            <person name="Wang P."/>
            <person name="Xu J."/>
            <person name="Bruns T."/>
            <person name="Baldrian P."/>
            <person name="Vilgalys R."/>
            <person name="Henrissat B."/>
            <person name="Grigoriev I.V."/>
            <person name="Hibbett D."/>
            <person name="Nagy L.G."/>
            <person name="Martin F.M."/>
        </authorList>
    </citation>
    <scope>NUCLEOTIDE SEQUENCE</scope>
    <source>
        <strain evidence="1">P2</strain>
    </source>
</reference>
<proteinExistence type="predicted"/>
<keyword evidence="2" id="KW-1185">Reference proteome</keyword>
<comment type="caution">
    <text evidence="1">The sequence shown here is derived from an EMBL/GenBank/DDBJ whole genome shotgun (WGS) entry which is preliminary data.</text>
</comment>
<evidence type="ECO:0000313" key="1">
    <source>
        <dbReference type="EMBL" id="KAF9645826.1"/>
    </source>
</evidence>
<organism evidence="1 2">
    <name type="scientific">Thelephora ganbajun</name>
    <name type="common">Ganba fungus</name>
    <dbReference type="NCBI Taxonomy" id="370292"/>
    <lineage>
        <taxon>Eukaryota</taxon>
        <taxon>Fungi</taxon>
        <taxon>Dikarya</taxon>
        <taxon>Basidiomycota</taxon>
        <taxon>Agaricomycotina</taxon>
        <taxon>Agaricomycetes</taxon>
        <taxon>Thelephorales</taxon>
        <taxon>Thelephoraceae</taxon>
        <taxon>Thelephora</taxon>
    </lineage>
</organism>
<accession>A0ACB6Z9J9</accession>
<dbReference type="EMBL" id="MU118077">
    <property type="protein sequence ID" value="KAF9645826.1"/>
    <property type="molecule type" value="Genomic_DNA"/>
</dbReference>
<dbReference type="Proteomes" id="UP000886501">
    <property type="component" value="Unassembled WGS sequence"/>
</dbReference>